<protein>
    <submittedName>
        <fullName evidence="9">Eukaryotic translation initiation factor 4E</fullName>
    </submittedName>
</protein>
<dbReference type="GO" id="GO:0016281">
    <property type="term" value="C:eukaryotic translation initiation factor 4F complex"/>
    <property type="evidence" value="ECO:0007669"/>
    <property type="project" value="TreeGrafter"/>
</dbReference>
<accession>A0A914YM65</accession>
<dbReference type="AlphaFoldDB" id="A0A914YM65"/>
<dbReference type="GO" id="GO:0003743">
    <property type="term" value="F:translation initiation factor activity"/>
    <property type="evidence" value="ECO:0007669"/>
    <property type="project" value="UniProtKB-KW"/>
</dbReference>
<dbReference type="InterPro" id="IPR001040">
    <property type="entry name" value="TIF_eIF_4E"/>
</dbReference>
<dbReference type="Gene3D" id="3.30.760.10">
    <property type="entry name" value="RNA Cap, Translation Initiation Factor Eif4e"/>
    <property type="match status" value="1"/>
</dbReference>
<sequence>MTDNESVANNVEKPKAETNENGTGLPSDIPSDSKLNITFPMKQKWSLWFLNNKKDADWTDRLSEVHKFSKIEEFIALYDNIRPPSTCIGCDYNLFKEGIQPMWEVKENKEGGRLLVFIERNRSDVLDILWSELLFALVGNQFGDDTPSICGAVCNIRSKGFKISLWTTNCNDDEANKRIGLVMKKIFNDAHYDNFKPQNLNGIRYEEHENVKVKSGSKVQERFVIEM</sequence>
<organism evidence="8 9">
    <name type="scientific">Panagrolaimus superbus</name>
    <dbReference type="NCBI Taxonomy" id="310955"/>
    <lineage>
        <taxon>Eukaryota</taxon>
        <taxon>Metazoa</taxon>
        <taxon>Ecdysozoa</taxon>
        <taxon>Nematoda</taxon>
        <taxon>Chromadorea</taxon>
        <taxon>Rhabditida</taxon>
        <taxon>Tylenchina</taxon>
        <taxon>Panagrolaimomorpha</taxon>
        <taxon>Panagrolaimoidea</taxon>
        <taxon>Panagrolaimidae</taxon>
        <taxon>Panagrolaimus</taxon>
    </lineage>
</organism>
<evidence type="ECO:0000256" key="1">
    <source>
        <dbReference type="ARBA" id="ARBA00009860"/>
    </source>
</evidence>
<dbReference type="GO" id="GO:0006417">
    <property type="term" value="P:regulation of translation"/>
    <property type="evidence" value="ECO:0007669"/>
    <property type="project" value="UniProtKB-KW"/>
</dbReference>
<dbReference type="Proteomes" id="UP000887577">
    <property type="component" value="Unplaced"/>
</dbReference>
<evidence type="ECO:0000256" key="7">
    <source>
        <dbReference type="SAM" id="MobiDB-lite"/>
    </source>
</evidence>
<dbReference type="InterPro" id="IPR023398">
    <property type="entry name" value="TIF_eIF4e-like"/>
</dbReference>
<keyword evidence="3" id="KW-0810">Translation regulation</keyword>
<dbReference type="SUPFAM" id="SSF55418">
    <property type="entry name" value="eIF4e-like"/>
    <property type="match status" value="1"/>
</dbReference>
<keyword evidence="8" id="KW-1185">Reference proteome</keyword>
<reference evidence="9" key="1">
    <citation type="submission" date="2022-11" db="UniProtKB">
        <authorList>
            <consortium name="WormBaseParasite"/>
        </authorList>
    </citation>
    <scope>IDENTIFICATION</scope>
</reference>
<dbReference type="Pfam" id="PF01652">
    <property type="entry name" value="IF4E"/>
    <property type="match status" value="1"/>
</dbReference>
<feature type="region of interest" description="Disordered" evidence="7">
    <location>
        <begin position="1"/>
        <end position="29"/>
    </location>
</feature>
<dbReference type="GO" id="GO:0000340">
    <property type="term" value="F:RNA 7-methylguanosine cap binding"/>
    <property type="evidence" value="ECO:0007669"/>
    <property type="project" value="TreeGrafter"/>
</dbReference>
<keyword evidence="2 6" id="KW-0396">Initiation factor</keyword>
<evidence type="ECO:0000256" key="3">
    <source>
        <dbReference type="ARBA" id="ARBA00022845"/>
    </source>
</evidence>
<keyword evidence="5 6" id="KW-0648">Protein biosynthesis</keyword>
<dbReference type="PANTHER" id="PTHR11960">
    <property type="entry name" value="EUKARYOTIC TRANSLATION INITIATION FACTOR 4E RELATED"/>
    <property type="match status" value="1"/>
</dbReference>
<evidence type="ECO:0000313" key="9">
    <source>
        <dbReference type="WBParaSite" id="PSU_v2.g21425.t1"/>
    </source>
</evidence>
<dbReference type="WBParaSite" id="PSU_v2.g21425.t1">
    <property type="protein sequence ID" value="PSU_v2.g21425.t1"/>
    <property type="gene ID" value="PSU_v2.g21425"/>
</dbReference>
<evidence type="ECO:0000256" key="6">
    <source>
        <dbReference type="RuleBase" id="RU004374"/>
    </source>
</evidence>
<evidence type="ECO:0000256" key="5">
    <source>
        <dbReference type="ARBA" id="ARBA00022917"/>
    </source>
</evidence>
<evidence type="ECO:0000256" key="2">
    <source>
        <dbReference type="ARBA" id="ARBA00022540"/>
    </source>
</evidence>
<dbReference type="PANTHER" id="PTHR11960:SF8">
    <property type="entry name" value="EUKARYOTIC TRANSLATION INITIATION FACTOR 4E1-RELATED"/>
    <property type="match status" value="1"/>
</dbReference>
<proteinExistence type="inferred from homology"/>
<name>A0A914YM65_9BILA</name>
<evidence type="ECO:0000313" key="8">
    <source>
        <dbReference type="Proteomes" id="UP000887577"/>
    </source>
</evidence>
<comment type="similarity">
    <text evidence="1 6">Belongs to the eukaryotic initiation factor 4E family.</text>
</comment>
<keyword evidence="4 6" id="KW-0694">RNA-binding</keyword>
<evidence type="ECO:0000256" key="4">
    <source>
        <dbReference type="ARBA" id="ARBA00022884"/>
    </source>
</evidence>